<evidence type="ECO:0000259" key="2">
    <source>
        <dbReference type="Pfam" id="PF11331"/>
    </source>
</evidence>
<feature type="region of interest" description="Disordered" evidence="1">
    <location>
        <begin position="593"/>
        <end position="614"/>
    </location>
</feature>
<dbReference type="Proteomes" id="UP000886595">
    <property type="component" value="Unassembled WGS sequence"/>
</dbReference>
<feature type="region of interest" description="Disordered" evidence="1">
    <location>
        <begin position="865"/>
        <end position="919"/>
    </location>
</feature>
<dbReference type="EMBL" id="JAAMPC010000002">
    <property type="protein sequence ID" value="KAG2324925.1"/>
    <property type="molecule type" value="Genomic_DNA"/>
</dbReference>
<comment type="caution">
    <text evidence="4">The sequence shown here is derived from an EMBL/GenBank/DDBJ whole genome shotgun (WGS) entry which is preliminary data.</text>
</comment>
<gene>
    <name evidence="4" type="ORF">Bca52824_007653</name>
</gene>
<evidence type="ECO:0000313" key="4">
    <source>
        <dbReference type="EMBL" id="KAG2324925.1"/>
    </source>
</evidence>
<feature type="compositionally biased region" description="Basic and acidic residues" evidence="1">
    <location>
        <begin position="865"/>
        <end position="880"/>
    </location>
</feature>
<dbReference type="PANTHER" id="PTHR31105:SF57">
    <property type="entry name" value="ZINC-RIBBON DOMAIN-CONTAINING PROTEIN-RELATED"/>
    <property type="match status" value="1"/>
</dbReference>
<feature type="compositionally biased region" description="Polar residues" evidence="1">
    <location>
        <begin position="238"/>
        <end position="247"/>
    </location>
</feature>
<feature type="region of interest" description="Disordered" evidence="1">
    <location>
        <begin position="1096"/>
        <end position="1128"/>
    </location>
</feature>
<feature type="compositionally biased region" description="Basic and acidic residues" evidence="1">
    <location>
        <begin position="333"/>
        <end position="349"/>
    </location>
</feature>
<feature type="region of interest" description="Disordered" evidence="1">
    <location>
        <begin position="1182"/>
        <end position="1215"/>
    </location>
</feature>
<feature type="region of interest" description="Disordered" evidence="1">
    <location>
        <begin position="1013"/>
        <end position="1050"/>
    </location>
</feature>
<feature type="compositionally biased region" description="Basic and acidic residues" evidence="1">
    <location>
        <begin position="893"/>
        <end position="907"/>
    </location>
</feature>
<evidence type="ECO:0000259" key="3">
    <source>
        <dbReference type="Pfam" id="PF22910"/>
    </source>
</evidence>
<dbReference type="Pfam" id="PF11331">
    <property type="entry name" value="Zn_ribbon_12"/>
    <property type="match status" value="1"/>
</dbReference>
<dbReference type="InterPro" id="IPR040244">
    <property type="entry name" value="EDR4-like"/>
</dbReference>
<dbReference type="InterPro" id="IPR021480">
    <property type="entry name" value="Zinc_ribbon_12"/>
</dbReference>
<feature type="compositionally biased region" description="Acidic residues" evidence="1">
    <location>
        <begin position="631"/>
        <end position="650"/>
    </location>
</feature>
<feature type="compositionally biased region" description="Low complexity" evidence="1">
    <location>
        <begin position="9"/>
        <end position="33"/>
    </location>
</feature>
<proteinExistence type="predicted"/>
<feature type="compositionally biased region" description="Polar residues" evidence="1">
    <location>
        <begin position="1116"/>
        <end position="1126"/>
    </location>
</feature>
<dbReference type="PANTHER" id="PTHR31105">
    <property type="entry name" value="EXTRA-LARGE G-PROTEIN-LIKE"/>
    <property type="match status" value="1"/>
</dbReference>
<feature type="compositionally biased region" description="Acidic residues" evidence="1">
    <location>
        <begin position="1101"/>
        <end position="1111"/>
    </location>
</feature>
<dbReference type="GO" id="GO:1900150">
    <property type="term" value="P:regulation of defense response to fungus"/>
    <property type="evidence" value="ECO:0007669"/>
    <property type="project" value="InterPro"/>
</dbReference>
<feature type="compositionally biased region" description="Low complexity" evidence="1">
    <location>
        <begin position="220"/>
        <end position="237"/>
    </location>
</feature>
<evidence type="ECO:0000256" key="1">
    <source>
        <dbReference type="SAM" id="MobiDB-lite"/>
    </source>
</evidence>
<protein>
    <recommendedName>
        <fullName evidence="6">Zinc-ribbon domain-containing protein</fullName>
    </recommendedName>
</protein>
<evidence type="ECO:0000313" key="5">
    <source>
        <dbReference type="Proteomes" id="UP000886595"/>
    </source>
</evidence>
<dbReference type="Pfam" id="PF22910">
    <property type="entry name" value="EDR4-like_1st"/>
    <property type="match status" value="1"/>
</dbReference>
<feature type="compositionally biased region" description="Basic and acidic residues" evidence="1">
    <location>
        <begin position="1182"/>
        <end position="1196"/>
    </location>
</feature>
<feature type="region of interest" description="Disordered" evidence="1">
    <location>
        <begin position="126"/>
        <end position="156"/>
    </location>
</feature>
<dbReference type="OrthoDB" id="1108050at2759"/>
<feature type="domain" description="Enhanced disease resistance 4-like N-terminal" evidence="3">
    <location>
        <begin position="67"/>
        <end position="99"/>
    </location>
</feature>
<feature type="compositionally biased region" description="Polar residues" evidence="1">
    <location>
        <begin position="193"/>
        <end position="208"/>
    </location>
</feature>
<dbReference type="InterPro" id="IPR055126">
    <property type="entry name" value="EDR4-like_N"/>
</dbReference>
<feature type="domain" description="Probable zinc-ribbon" evidence="2">
    <location>
        <begin position="370"/>
        <end position="414"/>
    </location>
</feature>
<feature type="region of interest" description="Disordered" evidence="1">
    <location>
        <begin position="631"/>
        <end position="658"/>
    </location>
</feature>
<feature type="compositionally biased region" description="Basic and acidic residues" evidence="1">
    <location>
        <begin position="527"/>
        <end position="544"/>
    </location>
</feature>
<feature type="region of interest" description="Disordered" evidence="1">
    <location>
        <begin position="510"/>
        <end position="545"/>
    </location>
</feature>
<evidence type="ECO:0008006" key="6">
    <source>
        <dbReference type="Google" id="ProtNLM"/>
    </source>
</evidence>
<keyword evidence="5" id="KW-1185">Reference proteome</keyword>
<feature type="region of interest" description="Disordered" evidence="1">
    <location>
        <begin position="190"/>
        <end position="357"/>
    </location>
</feature>
<feature type="region of interest" description="Disordered" evidence="1">
    <location>
        <begin position="1"/>
        <end position="33"/>
    </location>
</feature>
<feature type="compositionally biased region" description="Polar residues" evidence="1">
    <location>
        <begin position="137"/>
        <end position="150"/>
    </location>
</feature>
<name>A0A8X8B793_BRACI</name>
<sequence length="1530" mass="173289">MMKKKKQSRSQSSTKKTFEPSLDSSPSPSASPRLLSIFRSKLVSGKDLKHMFRGMKTKTAPGLSSQSRIVRCPKCHKLLQEPIDATIYKCSGCNSILQAKRWDLESNGGSIPEALLYSQNRSLSTQLESAEDGSRTPMRSSHWEYNSRASPSVERGYHSETVYKQETSDVHREWMRRADEFSVTGDSDAFASARSSPAYNSRSNASEWTQHERRYQVPFYPASPSPSSAYEYGYSSPFHGSQASASDKSYYHHHHQPNQFKQKNREGWFQESSAARFPGETSNKNYYPSSSQSQLHDPRYHNLYVPSSSATSHRSVYSERSYQADTAPLRSTYSDHSKSGTSREKSSQREKKKYLRKRKPVVKRYVLPSAGGAPFATCSYCLELLQLPQVSLHGKHKGYQVRCGSCSGVLKFSVREKEDTVVDSPGFAEDTVTNHQDSASEGHEEIYPADSHLSCSDNGSGDRICKSSDDVNVRRNVETFEDNESKEDIRRISSTLLDSKLEALHLSLNRKLSEERPSSSESIGDTSRNHLEQSEEDCLEKSTEMDNNISERVSCALEEATYEKNEILKQEGMFGEGSGESLKVPVYKNEKMSDPSIEGDTVADTPVSHNGEPNEHICETRVLSENTGDTQEFDWEETQENEEYGGEGEWEDSRGDKPGLILEKSQCIADSICDSSSSNGEIYEDTTVEEDTKHILAAPQNENQRFIEHPDQSGEDTVTTSRLHEEQSKYEYENLSERNELDKTISDRVRYELKESRYETNEALDTGKVSEDGSVVSITKASETFNTSIEGENLENSYERLEYAGVRTWTETLEDRASLHLEEYETSYENYSKPFEWNSEGAPTFHVHEYELGTITELEEDADVRLESSSRGSFSDHESAEESAVFQESQDADQSKYEYELPSEKQELSNTIHDTVRHEPHEYRYETNETLEPTDMVGDGSVVSLEKASETNIGETGEEMSVPHQMAPQKENLEAMVDGAELQLDEYHNNPHEWTSERAPTFRLHEYELGTMSASEEDANGISSSSTDSTNGHETSEKKAVTHEDHSLVDENKSEELKVTLIVEDGSLLHLEKCRDNSMKLEQTFEWTERAPTFRLHESEPDTMLEPDEDTDGRSESSSTGSFNNHESSKLRAVFHEEEELQLQEMTEDRVSLDLKKSENESMKLEETFEWISERAPTFRLHESELGPRLEPKEDADGQSESSSRGSFNDHVVSKEREMYHGEPMLVTDSRTKAQQVDEVAKHTVPVHLECENESTKLNETFMWTSERVLTFRHREYELGTMLEPEEDASESSLRGSFTDQGISKERAVIHDDESWLVDSYETKALKAGVMADNEPPLDLEKCENEKVVLDQTLEPRVDIFRLSLDDTLEQERITFHLEKSQDKQVNLRQTFKQQGDTEENIPASEGHESSCKMVEVDYEAEEDILGGHLEHLQIENEKSRLTSEPYSHVFNTTDPSEIVGLRLALYETQTSPLRSPLSSPMHTPTGSPLHILMRSPIASPMHAHIVSPMRSPINSSGSLSDVLFFGKKA</sequence>
<feature type="compositionally biased region" description="Basic and acidic residues" evidence="1">
    <location>
        <begin position="1034"/>
        <end position="1050"/>
    </location>
</feature>
<organism evidence="4 5">
    <name type="scientific">Brassica carinata</name>
    <name type="common">Ethiopian mustard</name>
    <name type="synonym">Abyssinian cabbage</name>
    <dbReference type="NCBI Taxonomy" id="52824"/>
    <lineage>
        <taxon>Eukaryota</taxon>
        <taxon>Viridiplantae</taxon>
        <taxon>Streptophyta</taxon>
        <taxon>Embryophyta</taxon>
        <taxon>Tracheophyta</taxon>
        <taxon>Spermatophyta</taxon>
        <taxon>Magnoliopsida</taxon>
        <taxon>eudicotyledons</taxon>
        <taxon>Gunneridae</taxon>
        <taxon>Pentapetalae</taxon>
        <taxon>rosids</taxon>
        <taxon>malvids</taxon>
        <taxon>Brassicales</taxon>
        <taxon>Brassicaceae</taxon>
        <taxon>Brassiceae</taxon>
        <taxon>Brassica</taxon>
    </lineage>
</organism>
<reference evidence="4 5" key="1">
    <citation type="submission" date="2020-02" db="EMBL/GenBank/DDBJ databases">
        <authorList>
            <person name="Ma Q."/>
            <person name="Huang Y."/>
            <person name="Song X."/>
            <person name="Pei D."/>
        </authorList>
    </citation>
    <scope>NUCLEOTIDE SEQUENCE [LARGE SCALE GENOMIC DNA]</scope>
    <source>
        <strain evidence="4">Sxm20200214</strain>
        <tissue evidence="4">Leaf</tissue>
    </source>
</reference>
<accession>A0A8X8B793</accession>
<feature type="compositionally biased region" description="Polar residues" evidence="1">
    <location>
        <begin position="1021"/>
        <end position="1033"/>
    </location>
</feature>
<feature type="compositionally biased region" description="Polar residues" evidence="1">
    <location>
        <begin position="280"/>
        <end position="295"/>
    </location>
</feature>
<feature type="compositionally biased region" description="Polar residues" evidence="1">
    <location>
        <begin position="305"/>
        <end position="332"/>
    </location>
</feature>